<sequence length="224" mass="24389">MHRGNTKVMPDYIGKEGKNMFVAVINGSPNPEGNTNRLLKEAFDLLEGAGVETVYMQLSEIMSGLKVPFCVACSNPCRGSCYAGTSLARAFDLLRRADGIIMGSPVYFSTVSAQLKAFWDKTRLLRKEKALLNVVGGALTVGAARFGGQETTLRAMHDMMLCQGMTVVGDGYWENDSGHQGPCAVRPSEDDMNGINRARILARRVLEVAGATMSLRLHRLSARE</sequence>
<evidence type="ECO:0000313" key="4">
    <source>
        <dbReference type="EMBL" id="GBF33733.1"/>
    </source>
</evidence>
<dbReference type="PANTHER" id="PTHR43278">
    <property type="entry name" value="NAD(P)H-DEPENDENT FMN-CONTAINING OXIDOREDUCTASE YWQN-RELATED"/>
    <property type="match status" value="1"/>
</dbReference>
<evidence type="ECO:0000256" key="2">
    <source>
        <dbReference type="ARBA" id="ARBA00022643"/>
    </source>
</evidence>
<organism evidence="4 5">
    <name type="scientific">Desulfocucumis palustris</name>
    <dbReference type="NCBI Taxonomy" id="1898651"/>
    <lineage>
        <taxon>Bacteria</taxon>
        <taxon>Bacillati</taxon>
        <taxon>Bacillota</taxon>
        <taxon>Clostridia</taxon>
        <taxon>Eubacteriales</taxon>
        <taxon>Desulfocucumaceae</taxon>
        <taxon>Desulfocucumis</taxon>
    </lineage>
</organism>
<proteinExistence type="predicted"/>
<dbReference type="GO" id="GO:0016491">
    <property type="term" value="F:oxidoreductase activity"/>
    <property type="evidence" value="ECO:0007669"/>
    <property type="project" value="InterPro"/>
</dbReference>
<evidence type="ECO:0000313" key="5">
    <source>
        <dbReference type="Proteomes" id="UP000239549"/>
    </source>
</evidence>
<dbReference type="Gene3D" id="3.40.50.360">
    <property type="match status" value="1"/>
</dbReference>
<keyword evidence="1" id="KW-0285">Flavoprotein</keyword>
<evidence type="ECO:0000259" key="3">
    <source>
        <dbReference type="Pfam" id="PF03358"/>
    </source>
</evidence>
<gene>
    <name evidence="4" type="ORF">DCCM_2843</name>
</gene>
<dbReference type="SUPFAM" id="SSF52218">
    <property type="entry name" value="Flavoproteins"/>
    <property type="match status" value="1"/>
</dbReference>
<dbReference type="Proteomes" id="UP000239549">
    <property type="component" value="Unassembled WGS sequence"/>
</dbReference>
<keyword evidence="2" id="KW-0288">FMN</keyword>
<name>A0A2L2XDD8_9FIRM</name>
<dbReference type="InterPro" id="IPR029039">
    <property type="entry name" value="Flavoprotein-like_sf"/>
</dbReference>
<dbReference type="InterPro" id="IPR051796">
    <property type="entry name" value="ISF_SsuE-like"/>
</dbReference>
<dbReference type="AlphaFoldDB" id="A0A2L2XDD8"/>
<protein>
    <submittedName>
        <fullName evidence="4">Iron-sulfur flavoprotein</fullName>
    </submittedName>
</protein>
<dbReference type="InterPro" id="IPR005025">
    <property type="entry name" value="FMN_Rdtase-like_dom"/>
</dbReference>
<evidence type="ECO:0000256" key="1">
    <source>
        <dbReference type="ARBA" id="ARBA00022630"/>
    </source>
</evidence>
<dbReference type="EMBL" id="BFAV01000119">
    <property type="protein sequence ID" value="GBF33733.1"/>
    <property type="molecule type" value="Genomic_DNA"/>
</dbReference>
<dbReference type="PANTHER" id="PTHR43278:SF1">
    <property type="entry name" value="IRON-SULFUR FLAVOPROTEIN MJ1083"/>
    <property type="match status" value="1"/>
</dbReference>
<dbReference type="Pfam" id="PF03358">
    <property type="entry name" value="FMN_red"/>
    <property type="match status" value="1"/>
</dbReference>
<comment type="caution">
    <text evidence="4">The sequence shown here is derived from an EMBL/GenBank/DDBJ whole genome shotgun (WGS) entry which is preliminary data.</text>
</comment>
<feature type="domain" description="NADPH-dependent FMN reductase-like" evidence="3">
    <location>
        <begin position="20"/>
        <end position="178"/>
    </location>
</feature>
<reference evidence="5" key="1">
    <citation type="submission" date="2018-02" db="EMBL/GenBank/DDBJ databases">
        <title>Genome sequence of Desulfocucumis palustris strain NAW-5.</title>
        <authorList>
            <person name="Watanabe M."/>
            <person name="Kojima H."/>
            <person name="Fukui M."/>
        </authorList>
    </citation>
    <scope>NUCLEOTIDE SEQUENCE [LARGE SCALE GENOMIC DNA]</scope>
    <source>
        <strain evidence="5">NAW-5</strain>
    </source>
</reference>
<keyword evidence="5" id="KW-1185">Reference proteome</keyword>
<accession>A0A2L2XDD8</accession>